<dbReference type="GO" id="GO:0046872">
    <property type="term" value="F:metal ion binding"/>
    <property type="evidence" value="ECO:0007669"/>
    <property type="project" value="UniProtKB-KW"/>
</dbReference>
<evidence type="ECO:0000259" key="12">
    <source>
        <dbReference type="PROSITE" id="PS51471"/>
    </source>
</evidence>
<protein>
    <recommendedName>
        <fullName evidence="12">Fe2OG dioxygenase domain-containing protein</fullName>
    </recommendedName>
</protein>
<name>A0A843VL86_COLES</name>
<dbReference type="GO" id="GO:0006952">
    <property type="term" value="P:defense response"/>
    <property type="evidence" value="ECO:0007669"/>
    <property type="project" value="UniProtKB-KW"/>
</dbReference>
<proteinExistence type="inferred from homology"/>
<evidence type="ECO:0000256" key="2">
    <source>
        <dbReference type="ARBA" id="ARBA00001961"/>
    </source>
</evidence>
<evidence type="ECO:0000256" key="10">
    <source>
        <dbReference type="RuleBase" id="RU003682"/>
    </source>
</evidence>
<accession>A0A843VL86</accession>
<feature type="region of interest" description="Disordered" evidence="11">
    <location>
        <begin position="347"/>
        <end position="375"/>
    </location>
</feature>
<keyword evidence="6" id="KW-0611">Plant defense</keyword>
<gene>
    <name evidence="13" type="ORF">Taro_029967</name>
</gene>
<evidence type="ECO:0000256" key="9">
    <source>
        <dbReference type="ARBA" id="ARBA00052139"/>
    </source>
</evidence>
<dbReference type="GO" id="GO:0120091">
    <property type="term" value="F:jasmonic acid hydrolase"/>
    <property type="evidence" value="ECO:0007669"/>
    <property type="project" value="UniProtKB-ARBA"/>
</dbReference>
<reference evidence="13" key="1">
    <citation type="submission" date="2017-07" db="EMBL/GenBank/DDBJ databases">
        <title>Taro Niue Genome Assembly and Annotation.</title>
        <authorList>
            <person name="Atibalentja N."/>
            <person name="Keating K."/>
            <person name="Fields C.J."/>
        </authorList>
    </citation>
    <scope>NUCLEOTIDE SEQUENCE</scope>
    <source>
        <strain evidence="13">Niue_2</strain>
        <tissue evidence="13">Leaf</tissue>
    </source>
</reference>
<feature type="region of interest" description="Disordered" evidence="11">
    <location>
        <begin position="25"/>
        <end position="51"/>
    </location>
</feature>
<dbReference type="Pfam" id="PF14226">
    <property type="entry name" value="DIOX_N"/>
    <property type="match status" value="1"/>
</dbReference>
<keyword evidence="8 10" id="KW-0408">Iron</keyword>
<evidence type="ECO:0000256" key="8">
    <source>
        <dbReference type="ARBA" id="ARBA00023004"/>
    </source>
</evidence>
<dbReference type="Gene3D" id="2.60.120.330">
    <property type="entry name" value="B-lactam Antibiotic, Isopenicillin N Synthase, Chain"/>
    <property type="match status" value="1"/>
</dbReference>
<evidence type="ECO:0000256" key="5">
    <source>
        <dbReference type="ARBA" id="ARBA00022819"/>
    </source>
</evidence>
<dbReference type="FunFam" id="2.60.120.330:FF:000008">
    <property type="entry name" value="Jasmonate-regulated gene 21"/>
    <property type="match status" value="1"/>
</dbReference>
<comment type="cofactor">
    <cofactor evidence="1">
        <name>Fe(2+)</name>
        <dbReference type="ChEBI" id="CHEBI:29033"/>
    </cofactor>
</comment>
<evidence type="ECO:0000313" key="14">
    <source>
        <dbReference type="Proteomes" id="UP000652761"/>
    </source>
</evidence>
<dbReference type="InterPro" id="IPR026992">
    <property type="entry name" value="DIOX_N"/>
</dbReference>
<evidence type="ECO:0000256" key="4">
    <source>
        <dbReference type="ARBA" id="ARBA00022723"/>
    </source>
</evidence>
<dbReference type="PRINTS" id="PR00682">
    <property type="entry name" value="IPNSYNTHASE"/>
</dbReference>
<evidence type="ECO:0000256" key="11">
    <source>
        <dbReference type="SAM" id="MobiDB-lite"/>
    </source>
</evidence>
<dbReference type="Proteomes" id="UP000652761">
    <property type="component" value="Unassembled WGS sequence"/>
</dbReference>
<dbReference type="EMBL" id="NMUH01002026">
    <property type="protein sequence ID" value="MQL97278.1"/>
    <property type="molecule type" value="Genomic_DNA"/>
</dbReference>
<keyword evidence="14" id="KW-1185">Reference proteome</keyword>
<dbReference type="PROSITE" id="PS51471">
    <property type="entry name" value="FE2OG_OXY"/>
    <property type="match status" value="1"/>
</dbReference>
<keyword evidence="7 10" id="KW-0560">Oxidoreductase</keyword>
<dbReference type="InterPro" id="IPR044861">
    <property type="entry name" value="IPNS-like_FE2OG_OXY"/>
</dbReference>
<evidence type="ECO:0000256" key="7">
    <source>
        <dbReference type="ARBA" id="ARBA00023002"/>
    </source>
</evidence>
<evidence type="ECO:0000256" key="6">
    <source>
        <dbReference type="ARBA" id="ARBA00022821"/>
    </source>
</evidence>
<dbReference type="SUPFAM" id="SSF51197">
    <property type="entry name" value="Clavaminate synthase-like"/>
    <property type="match status" value="1"/>
</dbReference>
<evidence type="ECO:0000256" key="1">
    <source>
        <dbReference type="ARBA" id="ARBA00001954"/>
    </source>
</evidence>
<dbReference type="InterPro" id="IPR050295">
    <property type="entry name" value="Plant_2OG-oxidoreductases"/>
</dbReference>
<evidence type="ECO:0000313" key="13">
    <source>
        <dbReference type="EMBL" id="MQL97278.1"/>
    </source>
</evidence>
<dbReference type="AlphaFoldDB" id="A0A843VL86"/>
<evidence type="ECO:0000256" key="3">
    <source>
        <dbReference type="ARBA" id="ARBA00008056"/>
    </source>
</evidence>
<dbReference type="OrthoDB" id="288590at2759"/>
<keyword evidence="4 10" id="KW-0479">Metal-binding</keyword>
<organism evidence="13 14">
    <name type="scientific">Colocasia esculenta</name>
    <name type="common">Wild taro</name>
    <name type="synonym">Arum esculentum</name>
    <dbReference type="NCBI Taxonomy" id="4460"/>
    <lineage>
        <taxon>Eukaryota</taxon>
        <taxon>Viridiplantae</taxon>
        <taxon>Streptophyta</taxon>
        <taxon>Embryophyta</taxon>
        <taxon>Tracheophyta</taxon>
        <taxon>Spermatophyta</taxon>
        <taxon>Magnoliopsida</taxon>
        <taxon>Liliopsida</taxon>
        <taxon>Araceae</taxon>
        <taxon>Aroideae</taxon>
        <taxon>Colocasieae</taxon>
        <taxon>Colocasia</taxon>
    </lineage>
</organism>
<comment type="catalytic activity">
    <reaction evidence="9">
        <text>jasmonate + 2-oxoglutarate + O2 = (1R,2R)-12-hydroxyjasmonate + succinate + CO2</text>
        <dbReference type="Rhea" id="RHEA:67144"/>
        <dbReference type="ChEBI" id="CHEBI:15379"/>
        <dbReference type="ChEBI" id="CHEBI:16526"/>
        <dbReference type="ChEBI" id="CHEBI:16810"/>
        <dbReference type="ChEBI" id="CHEBI:30031"/>
        <dbReference type="ChEBI" id="CHEBI:58431"/>
        <dbReference type="ChEBI" id="CHEBI:132022"/>
    </reaction>
    <physiologicalReaction direction="left-to-right" evidence="9">
        <dbReference type="Rhea" id="RHEA:67145"/>
    </physiologicalReaction>
</comment>
<dbReference type="Pfam" id="PF03171">
    <property type="entry name" value="2OG-FeII_Oxy"/>
    <property type="match status" value="1"/>
</dbReference>
<dbReference type="GO" id="GO:2000022">
    <property type="term" value="P:regulation of jasmonic acid mediated signaling pathway"/>
    <property type="evidence" value="ECO:0007669"/>
    <property type="project" value="UniProtKB-ARBA"/>
</dbReference>
<dbReference type="InterPro" id="IPR027443">
    <property type="entry name" value="IPNS-like_sf"/>
</dbReference>
<dbReference type="PANTHER" id="PTHR47991">
    <property type="entry name" value="OXOGLUTARATE/IRON-DEPENDENT DIOXYGENASE"/>
    <property type="match status" value="1"/>
</dbReference>
<dbReference type="GO" id="GO:1900366">
    <property type="term" value="P:negative regulation of defense response to insect"/>
    <property type="evidence" value="ECO:0007669"/>
    <property type="project" value="UniProtKB-ARBA"/>
</dbReference>
<dbReference type="GO" id="GO:1900150">
    <property type="term" value="P:regulation of defense response to fungus"/>
    <property type="evidence" value="ECO:0007669"/>
    <property type="project" value="UniProtKB-ARBA"/>
</dbReference>
<feature type="domain" description="Fe2OG dioxygenase" evidence="12">
    <location>
        <begin position="209"/>
        <end position="310"/>
    </location>
</feature>
<keyword evidence="5" id="KW-1184">Jasmonic acid signaling pathway</keyword>
<dbReference type="InterPro" id="IPR005123">
    <property type="entry name" value="Oxoglu/Fe-dep_dioxygenase_dom"/>
</dbReference>
<feature type="compositionally biased region" description="Polar residues" evidence="11">
    <location>
        <begin position="366"/>
        <end position="375"/>
    </location>
</feature>
<comment type="similarity">
    <text evidence="3 10">Belongs to the iron/ascorbate-dependent oxidoreductase family.</text>
</comment>
<sequence length="375" mass="41609">MDDQKEWPEPIVRVQSLSESGAAVIPSRYVKPPSERPCLEPPSSSDDGEGLGIPVIDLGRMAGGGVDCPAKIREISDACRDWGFFQVVNHGVSPDLMRRMREVWREFFHLPMEEKQRYANSPQTYEGYGSRLGIQKGAILDWGDYFFLHLLPPSLKDPNKWPKLPSSCRETVEEYGRELSNLCRAVLGALSTSLDLDAGYLQRAFGGDDVGVCMRVNYYPRCPQPDLTLGLSSHSDPGGLTVLLADDHVKGLQVRRAGAWVTLQPLPDAFIVNVGDQVQVLSNAAYKSVEHRVAVNAAAERMSVAFFYNPKSDLPIGPSPELLSPERPPRYQPMTFDQYRLYIRQKGPRGKSQVDSLLKSSPPCHYSTTVNSDGS</sequence>
<comment type="caution">
    <text evidence="13">The sequence shown here is derived from an EMBL/GenBank/DDBJ whole genome shotgun (WGS) entry which is preliminary data.</text>
</comment>
<comment type="cofactor">
    <cofactor evidence="2">
        <name>L-ascorbate</name>
        <dbReference type="ChEBI" id="CHEBI:38290"/>
    </cofactor>
</comment>
<dbReference type="SMR" id="A0A843VL86"/>
<dbReference type="GO" id="GO:0016491">
    <property type="term" value="F:oxidoreductase activity"/>
    <property type="evidence" value="ECO:0007669"/>
    <property type="project" value="UniProtKB-KW"/>
</dbReference>